<dbReference type="InterPro" id="IPR031325">
    <property type="entry name" value="RHS_repeat"/>
</dbReference>
<dbReference type="SUPFAM" id="SSF51120">
    <property type="entry name" value="beta-Roll"/>
    <property type="match status" value="4"/>
</dbReference>
<dbReference type="PRINTS" id="PR00313">
    <property type="entry name" value="CABNDNGRPT"/>
</dbReference>
<dbReference type="InterPro" id="IPR006530">
    <property type="entry name" value="YD"/>
</dbReference>
<dbReference type="AlphaFoldDB" id="A0A1I7DZK2"/>
<evidence type="ECO:0000256" key="1">
    <source>
        <dbReference type="ARBA" id="ARBA00004613"/>
    </source>
</evidence>
<dbReference type="Proteomes" id="UP000183371">
    <property type="component" value="Unassembled WGS sequence"/>
</dbReference>
<dbReference type="PANTHER" id="PTHR38340">
    <property type="entry name" value="S-LAYER PROTEIN"/>
    <property type="match status" value="1"/>
</dbReference>
<dbReference type="RefSeq" id="WP_143111125.1">
    <property type="nucleotide sequence ID" value="NZ_FPBD01000014.1"/>
</dbReference>
<dbReference type="PROSITE" id="PS00330">
    <property type="entry name" value="HEMOLYSIN_CALCIUM"/>
    <property type="match status" value="4"/>
</dbReference>
<evidence type="ECO:0000313" key="5">
    <source>
        <dbReference type="Proteomes" id="UP000183371"/>
    </source>
</evidence>
<keyword evidence="2" id="KW-0964">Secreted</keyword>
<dbReference type="EMBL" id="FPBD01000014">
    <property type="protein sequence ID" value="SFU17109.1"/>
    <property type="molecule type" value="Genomic_DNA"/>
</dbReference>
<dbReference type="Pfam" id="PF00353">
    <property type="entry name" value="HemolysinCabind"/>
    <property type="match status" value="6"/>
</dbReference>
<dbReference type="NCBIfam" id="TIGR01643">
    <property type="entry name" value="YD_repeat_2x"/>
    <property type="match status" value="2"/>
</dbReference>
<dbReference type="Gene3D" id="2.150.10.10">
    <property type="entry name" value="Serralysin-like metalloprotease, C-terminal"/>
    <property type="match status" value="5"/>
</dbReference>
<dbReference type="GO" id="GO:0005576">
    <property type="term" value="C:extracellular region"/>
    <property type="evidence" value="ECO:0007669"/>
    <property type="project" value="UniProtKB-SubCell"/>
</dbReference>
<dbReference type="PANTHER" id="PTHR38340:SF1">
    <property type="entry name" value="S-LAYER PROTEIN"/>
    <property type="match status" value="1"/>
</dbReference>
<keyword evidence="5" id="KW-1185">Reference proteome</keyword>
<dbReference type="InterPro" id="IPR018511">
    <property type="entry name" value="Hemolysin-typ_Ca-bd_CS"/>
</dbReference>
<feature type="non-terminal residue" evidence="4">
    <location>
        <position position="1"/>
    </location>
</feature>
<organism evidence="4 5">
    <name type="scientific">Pseudovibrio denitrificans</name>
    <dbReference type="NCBI Taxonomy" id="258256"/>
    <lineage>
        <taxon>Bacteria</taxon>
        <taxon>Pseudomonadati</taxon>
        <taxon>Pseudomonadota</taxon>
        <taxon>Alphaproteobacteria</taxon>
        <taxon>Hyphomicrobiales</taxon>
        <taxon>Stappiaceae</taxon>
        <taxon>Pseudovibrio</taxon>
    </lineage>
</organism>
<evidence type="ECO:0000256" key="3">
    <source>
        <dbReference type="SAM" id="MobiDB-lite"/>
    </source>
</evidence>
<feature type="region of interest" description="Disordered" evidence="3">
    <location>
        <begin position="90"/>
        <end position="112"/>
    </location>
</feature>
<dbReference type="InterPro" id="IPR001343">
    <property type="entry name" value="Hemolysn_Ca-bd"/>
</dbReference>
<dbReference type="InterPro" id="IPR011049">
    <property type="entry name" value="Serralysin-like_metalloprot_C"/>
</dbReference>
<gene>
    <name evidence="4" type="ORF">SAMN05444141_11432</name>
</gene>
<evidence type="ECO:0000313" key="4">
    <source>
        <dbReference type="EMBL" id="SFU17109.1"/>
    </source>
</evidence>
<reference evidence="5" key="1">
    <citation type="submission" date="2016-10" db="EMBL/GenBank/DDBJ databases">
        <authorList>
            <person name="Varghese N."/>
            <person name="Submissions S."/>
        </authorList>
    </citation>
    <scope>NUCLEOTIDE SEQUENCE [LARGE SCALE GENOMIC DNA]</scope>
    <source>
        <strain evidence="5">DSM 17465</strain>
    </source>
</reference>
<proteinExistence type="predicted"/>
<dbReference type="InterPro" id="IPR050557">
    <property type="entry name" value="RTX_toxin/Mannuronan_C5-epim"/>
</dbReference>
<name>A0A1I7DZK2_9HYPH</name>
<sequence length="576" mass="60128">HGNEVRRIKVRDGQQLITRMEYDALNQLTKVTDPAGSVWSYIYDGLGNQVSATDPNLGTWSKEYDGANRIIKQTDNKGQVTTYSYDKAGRTKTHKVGDGSNLPEPEPIMGTSANETLTGTLAADVIYGLAGNDKLYGHAGNDKLYGGEGYDELYGGAGADHLDGGAGSDLINYHQSPSRVIVNLSTKSLSGGDAEGDTVANIERVGGSNFDDVLTGDDQNNVLYAQHGIDKLYGLGGDDQLNAYGSGADILDGGEGTDTVRYYYASSGVTVNLADPSQNTGDAAGDTYVSIERVMGTRDHADTLIGDAGNNRLYGYAGGDTLDGGPGVDIVDYASSPTGVSVNLTTGAVSGGHAEGDTISNFEIIMGSNHDDVLIGDEQNNALYGFKGNDRLEGKSGNDTLNAYHGGNAYLDGGPGVDTARYRWSKHALTINLADPSQNTGDAAGDTYVSIENATGSDAYGDSLTGDSGNNRLSGYGGNDTLNGAAGNDNLHGGKGNDTFVFEGISFGRDVIEDFAAGHGEGDVIQLKGTGLTSFADVLARTSTSGSNTLIQINTTNTVTIRNTAPGDLHADDFRF</sequence>
<evidence type="ECO:0000256" key="2">
    <source>
        <dbReference type="ARBA" id="ARBA00022525"/>
    </source>
</evidence>
<dbReference type="GO" id="GO:0005509">
    <property type="term" value="F:calcium ion binding"/>
    <property type="evidence" value="ECO:0007669"/>
    <property type="project" value="InterPro"/>
</dbReference>
<comment type="subcellular location">
    <subcellularLocation>
        <location evidence="1">Secreted</location>
    </subcellularLocation>
</comment>
<dbReference type="Pfam" id="PF05593">
    <property type="entry name" value="RHS_repeat"/>
    <property type="match status" value="2"/>
</dbReference>
<accession>A0A1I7DZK2</accession>
<protein>
    <submittedName>
        <fullName evidence="4">Serralysin</fullName>
    </submittedName>
</protein>